<feature type="compositionally biased region" description="Low complexity" evidence="1">
    <location>
        <begin position="403"/>
        <end position="414"/>
    </location>
</feature>
<proteinExistence type="predicted"/>
<feature type="compositionally biased region" description="Basic and acidic residues" evidence="1">
    <location>
        <begin position="477"/>
        <end position="486"/>
    </location>
</feature>
<dbReference type="EMBL" id="LWDD02000297">
    <property type="protein sequence ID" value="KAE8261957.1"/>
    <property type="molecule type" value="Genomic_DNA"/>
</dbReference>
<feature type="compositionally biased region" description="Polar residues" evidence="1">
    <location>
        <begin position="599"/>
        <end position="614"/>
    </location>
</feature>
<feature type="region of interest" description="Disordered" evidence="1">
    <location>
        <begin position="454"/>
        <end position="695"/>
    </location>
</feature>
<name>A0A177UKD8_9BASI</name>
<sequence length="695" mass="73646">MPQSQDSDEWATCMREDEGLDDSDSESGEHGAHTLHLSSHNETELAQQALDISAVDESGITFSDNPFTKATRNAQLRKAAAKKSGTEPVSHAPASKAAGAPQNQIPRDRSSLTGVNTANAQRKDNERLLASSPVGLRAPSRMPQAPAYMHPYSHAPRQQLAATTAVTPASSSCRPGALPATIEISGPASVSVPTQRISGKLNNEAHTAAVSAQHPQETYDTNHGRFNSLILRDADTENNDGEGSPFAYNVQDSDRWNANLPTSVSKGSDGVPLHALYPLHPIAAASSDFSPSQQLSPVSSLTGIRPPLQPAWVRTHRAGPLAGRLAFEPVPADTLPSLKAAPLNGPSKHARDTVSARGTPSSVPSIGSSTLSSLSQFAFREGDVDREGFLRDQDGEIQEHWASSSSTMVPSSSPRPEPVQTRNMKLFTPVDTSSQMASMWPSLAAKYGRNITGTRQAQPTQPGPSAIAVRTPTQLRQADHRQDRRSQPGGTAGAGHKRSPASGLYHHSKGTSSDEEGDEEDDVASWSTLWVGSGNRLPRQLPAASGGRGSGRGGSRASRLSSPSFSPARQILSQLNSDDLSMDANRSQNVRSVARKNDTGSASGATIRLSSTFKLPSLRLGGDKGHCGSGAGLGDQRGHDGGSNKRPRLASPNSRSEENRSPPAQRSGRSRMAFAPTPLERWKAECEQATDAAEP</sequence>
<gene>
    <name evidence="2" type="ORF">A4X03_0g2834</name>
</gene>
<feature type="compositionally biased region" description="Polar residues" evidence="1">
    <location>
        <begin position="571"/>
        <end position="591"/>
    </location>
</feature>
<feature type="compositionally biased region" description="Low complexity" evidence="1">
    <location>
        <begin position="555"/>
        <end position="569"/>
    </location>
</feature>
<reference evidence="2" key="2">
    <citation type="journal article" date="2019" name="IMA Fungus">
        <title>Genome sequencing and comparison of five Tilletia species to identify candidate genes for the detection of regulated species infecting wheat.</title>
        <authorList>
            <person name="Nguyen H.D.T."/>
            <person name="Sultana T."/>
            <person name="Kesanakurti P."/>
            <person name="Hambleton S."/>
        </authorList>
    </citation>
    <scope>NUCLEOTIDE SEQUENCE</scope>
    <source>
        <strain evidence="2">DAOMC 238032</strain>
    </source>
</reference>
<feature type="region of interest" description="Disordered" evidence="1">
    <location>
        <begin position="400"/>
        <end position="422"/>
    </location>
</feature>
<feature type="compositionally biased region" description="Low complexity" evidence="1">
    <location>
        <begin position="358"/>
        <end position="369"/>
    </location>
</feature>
<dbReference type="AlphaFoldDB" id="A0A177UKD8"/>
<feature type="compositionally biased region" description="Polar residues" evidence="1">
    <location>
        <begin position="60"/>
        <end position="74"/>
    </location>
</feature>
<evidence type="ECO:0000256" key="1">
    <source>
        <dbReference type="SAM" id="MobiDB-lite"/>
    </source>
</evidence>
<feature type="region of interest" description="Disordered" evidence="1">
    <location>
        <begin position="1"/>
        <end position="149"/>
    </location>
</feature>
<feature type="compositionally biased region" description="Polar residues" evidence="1">
    <location>
        <begin position="36"/>
        <end position="46"/>
    </location>
</feature>
<evidence type="ECO:0000313" key="2">
    <source>
        <dbReference type="EMBL" id="KAE8261957.1"/>
    </source>
</evidence>
<dbReference type="Proteomes" id="UP000077671">
    <property type="component" value="Unassembled WGS sequence"/>
</dbReference>
<protein>
    <submittedName>
        <fullName evidence="2">Uncharacterized protein</fullName>
    </submittedName>
</protein>
<feature type="region of interest" description="Disordered" evidence="1">
    <location>
        <begin position="337"/>
        <end position="369"/>
    </location>
</feature>
<organism evidence="2 3">
    <name type="scientific">Tilletia caries</name>
    <name type="common">wheat bunt fungus</name>
    <dbReference type="NCBI Taxonomy" id="13290"/>
    <lineage>
        <taxon>Eukaryota</taxon>
        <taxon>Fungi</taxon>
        <taxon>Dikarya</taxon>
        <taxon>Basidiomycota</taxon>
        <taxon>Ustilaginomycotina</taxon>
        <taxon>Exobasidiomycetes</taxon>
        <taxon>Tilletiales</taxon>
        <taxon>Tilletiaceae</taxon>
        <taxon>Tilletia</taxon>
    </lineage>
</organism>
<comment type="caution">
    <text evidence="2">The sequence shown here is derived from an EMBL/GenBank/DDBJ whole genome shotgun (WGS) entry which is preliminary data.</text>
</comment>
<evidence type="ECO:0000313" key="3">
    <source>
        <dbReference type="Proteomes" id="UP000077671"/>
    </source>
</evidence>
<feature type="compositionally biased region" description="Polar residues" evidence="1">
    <location>
        <begin position="101"/>
        <end position="120"/>
    </location>
</feature>
<reference evidence="2" key="1">
    <citation type="submission" date="2016-04" db="EMBL/GenBank/DDBJ databases">
        <authorList>
            <person name="Nguyen H.D."/>
            <person name="Kesanakurti P."/>
            <person name="Cullis J."/>
            <person name="Levesque C.A."/>
            <person name="Hambleton S."/>
        </authorList>
    </citation>
    <scope>NUCLEOTIDE SEQUENCE</scope>
    <source>
        <strain evidence="2">DAOMC 238032</strain>
    </source>
</reference>
<feature type="compositionally biased region" description="Acidic residues" evidence="1">
    <location>
        <begin position="513"/>
        <end position="523"/>
    </location>
</feature>
<accession>A0A177UKD8</accession>